<name>A0AA39MCR7_9BILA</name>
<comment type="caution">
    <text evidence="1">The sequence shown here is derived from an EMBL/GenBank/DDBJ whole genome shotgun (WGS) entry which is preliminary data.</text>
</comment>
<evidence type="ECO:0000313" key="2">
    <source>
        <dbReference type="Proteomes" id="UP001175271"/>
    </source>
</evidence>
<dbReference type="Proteomes" id="UP001175271">
    <property type="component" value="Unassembled WGS sequence"/>
</dbReference>
<dbReference type="EMBL" id="JAUCMV010000001">
    <property type="protein sequence ID" value="KAK0429063.1"/>
    <property type="molecule type" value="Genomic_DNA"/>
</dbReference>
<proteinExistence type="predicted"/>
<dbReference type="AlphaFoldDB" id="A0AA39MCR7"/>
<protein>
    <submittedName>
        <fullName evidence="1">Uncharacterized protein</fullName>
    </submittedName>
</protein>
<keyword evidence="2" id="KW-1185">Reference proteome</keyword>
<sequence length="277" mass="32291">MDSVPLRFIEQILAYFTIPSIEEANNVPGYYGECAHHFLEKKYRYTWVMYADVRHIMNEIIVERFSGVGVLKIDSKDTNVRHDVLNRDYPPRYCGDIVLYPNCRSEHNNTAAKEFLRRMPYTSGITVVLDVFASIHGEFIEPFIESCCITGLFVFISWGAAWTITKKLIEKKCLKNVEYREISDDENFDELLSLLVQPQFQEVAVDVNKRNLDGSVRARKICDIVQLHRDKVSGKKLRLVQLQMMDWIPDKIFAFEELKRLSKSSRRLSKDSYGFVL</sequence>
<organism evidence="1 2">
    <name type="scientific">Steinernema hermaphroditum</name>
    <dbReference type="NCBI Taxonomy" id="289476"/>
    <lineage>
        <taxon>Eukaryota</taxon>
        <taxon>Metazoa</taxon>
        <taxon>Ecdysozoa</taxon>
        <taxon>Nematoda</taxon>
        <taxon>Chromadorea</taxon>
        <taxon>Rhabditida</taxon>
        <taxon>Tylenchina</taxon>
        <taxon>Panagrolaimomorpha</taxon>
        <taxon>Strongyloidoidea</taxon>
        <taxon>Steinernematidae</taxon>
        <taxon>Steinernema</taxon>
    </lineage>
</organism>
<reference evidence="1" key="1">
    <citation type="submission" date="2023-06" db="EMBL/GenBank/DDBJ databases">
        <title>Genomic analysis of the entomopathogenic nematode Steinernema hermaphroditum.</title>
        <authorList>
            <person name="Schwarz E.M."/>
            <person name="Heppert J.K."/>
            <person name="Baniya A."/>
            <person name="Schwartz H.T."/>
            <person name="Tan C.-H."/>
            <person name="Antoshechkin I."/>
            <person name="Sternberg P.W."/>
            <person name="Goodrich-Blair H."/>
            <person name="Dillman A.R."/>
        </authorList>
    </citation>
    <scope>NUCLEOTIDE SEQUENCE</scope>
    <source>
        <strain evidence="1">PS9179</strain>
        <tissue evidence="1">Whole animal</tissue>
    </source>
</reference>
<evidence type="ECO:0000313" key="1">
    <source>
        <dbReference type="EMBL" id="KAK0429063.1"/>
    </source>
</evidence>
<gene>
    <name evidence="1" type="ORF">QR680_011166</name>
</gene>
<accession>A0AA39MCR7</accession>